<keyword evidence="1 5" id="KW-0489">Methyltransferase</keyword>
<dbReference type="SUPFAM" id="SSF53335">
    <property type="entry name" value="S-adenosyl-L-methionine-dependent methyltransferases"/>
    <property type="match status" value="1"/>
</dbReference>
<feature type="binding site" evidence="5">
    <location>
        <position position="184"/>
    </location>
    <ligand>
        <name>S-adenosyl-L-methionine</name>
        <dbReference type="ChEBI" id="CHEBI:59789"/>
    </ligand>
</feature>
<dbReference type="GO" id="GO:0003676">
    <property type="term" value="F:nucleic acid binding"/>
    <property type="evidence" value="ECO:0007669"/>
    <property type="project" value="InterPro"/>
</dbReference>
<dbReference type="GO" id="GO:0032259">
    <property type="term" value="P:methylation"/>
    <property type="evidence" value="ECO:0007669"/>
    <property type="project" value="UniProtKB-KW"/>
</dbReference>
<evidence type="ECO:0000256" key="1">
    <source>
        <dbReference type="ARBA" id="ARBA00022603"/>
    </source>
</evidence>
<comment type="similarity">
    <text evidence="5">Belongs to the protein N5-glutamine methyltransferase family. PrmC subfamily.</text>
</comment>
<dbReference type="NCBIfam" id="TIGR03534">
    <property type="entry name" value="RF_mod_PrmC"/>
    <property type="match status" value="1"/>
</dbReference>
<proteinExistence type="inferred from homology"/>
<dbReference type="RefSeq" id="WP_090585092.1">
    <property type="nucleotide sequence ID" value="NZ_FNDT01000003.1"/>
</dbReference>
<keyword evidence="2 5" id="KW-0808">Transferase</keyword>
<feature type="binding site" evidence="5">
    <location>
        <begin position="119"/>
        <end position="123"/>
    </location>
    <ligand>
        <name>S-adenosyl-L-methionine</name>
        <dbReference type="ChEBI" id="CHEBI:59789"/>
    </ligand>
</feature>
<name>A0A1G8FUC6_9MICC</name>
<dbReference type="Gene3D" id="1.10.8.10">
    <property type="entry name" value="DNA helicase RuvA subunit, C-terminal domain"/>
    <property type="match status" value="1"/>
</dbReference>
<dbReference type="NCBIfam" id="TIGR00536">
    <property type="entry name" value="hemK_fam"/>
    <property type="match status" value="1"/>
</dbReference>
<dbReference type="Pfam" id="PF17827">
    <property type="entry name" value="PrmC_N"/>
    <property type="match status" value="1"/>
</dbReference>
<evidence type="ECO:0000313" key="10">
    <source>
        <dbReference type="Proteomes" id="UP000199258"/>
    </source>
</evidence>
<evidence type="ECO:0000256" key="2">
    <source>
        <dbReference type="ARBA" id="ARBA00022679"/>
    </source>
</evidence>
<feature type="region of interest" description="Disordered" evidence="6">
    <location>
        <begin position="268"/>
        <end position="287"/>
    </location>
</feature>
<dbReference type="STRING" id="335973.SAMN04488693_103195"/>
<dbReference type="InterPro" id="IPR007848">
    <property type="entry name" value="Small_mtfrase_dom"/>
</dbReference>
<dbReference type="PANTHER" id="PTHR18895:SF74">
    <property type="entry name" value="MTRF1L RELEASE FACTOR GLUTAMINE METHYLTRANSFERASE"/>
    <property type="match status" value="1"/>
</dbReference>
<feature type="binding site" evidence="5">
    <location>
        <begin position="184"/>
        <end position="187"/>
    </location>
    <ligand>
        <name>substrate</name>
    </ligand>
</feature>
<evidence type="ECO:0000256" key="6">
    <source>
        <dbReference type="SAM" id="MobiDB-lite"/>
    </source>
</evidence>
<dbReference type="Pfam" id="PF05175">
    <property type="entry name" value="MTS"/>
    <property type="match status" value="1"/>
</dbReference>
<dbReference type="OrthoDB" id="9800643at2"/>
<dbReference type="Proteomes" id="UP000199258">
    <property type="component" value="Unassembled WGS sequence"/>
</dbReference>
<dbReference type="InterPro" id="IPR029063">
    <property type="entry name" value="SAM-dependent_MTases_sf"/>
</dbReference>
<accession>A0A1G8FUC6</accession>
<evidence type="ECO:0000256" key="4">
    <source>
        <dbReference type="ARBA" id="ARBA00048391"/>
    </source>
</evidence>
<dbReference type="GO" id="GO:0102559">
    <property type="term" value="F:peptide chain release factor N(5)-glutamine methyltransferase activity"/>
    <property type="evidence" value="ECO:0007669"/>
    <property type="project" value="UniProtKB-EC"/>
</dbReference>
<dbReference type="AlphaFoldDB" id="A0A1G8FUC6"/>
<gene>
    <name evidence="5" type="primary">prmC</name>
    <name evidence="9" type="ORF">SAMN04488693_103195</name>
</gene>
<feature type="domain" description="Methyltransferase small" evidence="7">
    <location>
        <begin position="111"/>
        <end position="188"/>
    </location>
</feature>
<dbReference type="InterPro" id="IPR002052">
    <property type="entry name" value="DNA_methylase_N6_adenine_CS"/>
</dbReference>
<keyword evidence="10" id="KW-1185">Reference proteome</keyword>
<evidence type="ECO:0000259" key="7">
    <source>
        <dbReference type="Pfam" id="PF05175"/>
    </source>
</evidence>
<sequence>MDSLDEALRAAVSTLADAGVPSPRADAELLAAHLLGESVGRVRALALVGAAAPEGFGELVAERARRVPLQHITGVAYFRGLELAVGPGVFIPRPETETVAQLAIDAARLIPGARVADLGTGSGAIAGSVAQEVPDALVFAVELSDLAFAWAERNLTPFGVTLVRADYAEALTEHNGTFDVVVSNPPYIPTEAVPREPEVAEHDPDMALYGGSADGLRLPLAAAASAARLLKPGGYFVMEHAEVQATALAAILGADPSWTTVLTHQDLSGRDRATSATRTDMPLDGRK</sequence>
<organism evidence="9 10">
    <name type="scientific">Arthrobacter subterraneus</name>
    <dbReference type="NCBI Taxonomy" id="335973"/>
    <lineage>
        <taxon>Bacteria</taxon>
        <taxon>Bacillati</taxon>
        <taxon>Actinomycetota</taxon>
        <taxon>Actinomycetes</taxon>
        <taxon>Micrococcales</taxon>
        <taxon>Micrococcaceae</taxon>
        <taxon>Arthrobacter</taxon>
    </lineage>
</organism>
<evidence type="ECO:0000256" key="5">
    <source>
        <dbReference type="HAMAP-Rule" id="MF_02126"/>
    </source>
</evidence>
<evidence type="ECO:0000313" key="9">
    <source>
        <dbReference type="EMBL" id="SDH85596.1"/>
    </source>
</evidence>
<dbReference type="InterPro" id="IPR019874">
    <property type="entry name" value="RF_methyltr_PrmC"/>
</dbReference>
<comment type="function">
    <text evidence="5">Methylates the class 1 translation termination release factors RF1/PrfA and RF2/PrfB on the glutamine residue of the universally conserved GGQ motif.</text>
</comment>
<keyword evidence="3 5" id="KW-0949">S-adenosyl-L-methionine</keyword>
<comment type="catalytic activity">
    <reaction evidence="4 5">
        <text>L-glutaminyl-[peptide chain release factor] + S-adenosyl-L-methionine = N(5)-methyl-L-glutaminyl-[peptide chain release factor] + S-adenosyl-L-homocysteine + H(+)</text>
        <dbReference type="Rhea" id="RHEA:42896"/>
        <dbReference type="Rhea" id="RHEA-COMP:10271"/>
        <dbReference type="Rhea" id="RHEA-COMP:10272"/>
        <dbReference type="ChEBI" id="CHEBI:15378"/>
        <dbReference type="ChEBI" id="CHEBI:30011"/>
        <dbReference type="ChEBI" id="CHEBI:57856"/>
        <dbReference type="ChEBI" id="CHEBI:59789"/>
        <dbReference type="ChEBI" id="CHEBI:61891"/>
        <dbReference type="EC" id="2.1.1.297"/>
    </reaction>
</comment>
<feature type="domain" description="Release factor glutamine methyltransferase N-terminal" evidence="8">
    <location>
        <begin position="6"/>
        <end position="74"/>
    </location>
</feature>
<dbReference type="InterPro" id="IPR004556">
    <property type="entry name" value="HemK-like"/>
</dbReference>
<dbReference type="HAMAP" id="MF_02126">
    <property type="entry name" value="RF_methyltr_PrmC"/>
    <property type="match status" value="1"/>
</dbReference>
<evidence type="ECO:0000256" key="3">
    <source>
        <dbReference type="ARBA" id="ARBA00022691"/>
    </source>
</evidence>
<dbReference type="InterPro" id="IPR050320">
    <property type="entry name" value="N5-glutamine_MTase"/>
</dbReference>
<dbReference type="EC" id="2.1.1.297" evidence="5"/>
<dbReference type="EMBL" id="FNDT01000003">
    <property type="protein sequence ID" value="SDH85596.1"/>
    <property type="molecule type" value="Genomic_DNA"/>
</dbReference>
<dbReference type="Gene3D" id="3.40.50.150">
    <property type="entry name" value="Vaccinia Virus protein VP39"/>
    <property type="match status" value="1"/>
</dbReference>
<evidence type="ECO:0000259" key="8">
    <source>
        <dbReference type="Pfam" id="PF17827"/>
    </source>
</evidence>
<dbReference type="InterPro" id="IPR040758">
    <property type="entry name" value="PrmC_N"/>
</dbReference>
<comment type="caution">
    <text evidence="5">Lacks conserved residue(s) required for the propagation of feature annotation.</text>
</comment>
<reference evidence="9 10" key="1">
    <citation type="submission" date="2016-10" db="EMBL/GenBank/DDBJ databases">
        <authorList>
            <person name="de Groot N.N."/>
        </authorList>
    </citation>
    <scope>NUCLEOTIDE SEQUENCE [LARGE SCALE GENOMIC DNA]</scope>
    <source>
        <strain evidence="9 10">NP_1H</strain>
    </source>
</reference>
<feature type="binding site" evidence="5">
    <location>
        <position position="142"/>
    </location>
    <ligand>
        <name>S-adenosyl-L-methionine</name>
        <dbReference type="ChEBI" id="CHEBI:59789"/>
    </ligand>
</feature>
<dbReference type="PROSITE" id="PS00092">
    <property type="entry name" value="N6_MTASE"/>
    <property type="match status" value="1"/>
</dbReference>
<dbReference type="PANTHER" id="PTHR18895">
    <property type="entry name" value="HEMK METHYLTRANSFERASE"/>
    <property type="match status" value="1"/>
</dbReference>
<protein>
    <recommendedName>
        <fullName evidence="5">Release factor glutamine methyltransferase</fullName>
        <shortName evidence="5">RF MTase</shortName>
        <ecNumber evidence="5">2.1.1.297</ecNumber>
    </recommendedName>
    <alternativeName>
        <fullName evidence="5">N5-glutamine methyltransferase PrmC</fullName>
    </alternativeName>
    <alternativeName>
        <fullName evidence="5">Protein-(glutamine-N5) MTase PrmC</fullName>
    </alternativeName>
    <alternativeName>
        <fullName evidence="5">Protein-glutamine N-methyltransferase PrmC</fullName>
    </alternativeName>
</protein>
<dbReference type="CDD" id="cd02440">
    <property type="entry name" value="AdoMet_MTases"/>
    <property type="match status" value="1"/>
</dbReference>